<dbReference type="EMBL" id="KN837133">
    <property type="protein sequence ID" value="KIJ42025.1"/>
    <property type="molecule type" value="Genomic_DNA"/>
</dbReference>
<dbReference type="PANTHER" id="PTHR36183:SF2">
    <property type="entry name" value="BETA-GLUCURONIDASE C-TERMINAL DOMAIN-CONTAINING PROTEIN"/>
    <property type="match status" value="1"/>
</dbReference>
<keyword evidence="1" id="KW-0472">Membrane</keyword>
<dbReference type="OrthoDB" id="2796951at2759"/>
<dbReference type="AlphaFoldDB" id="A0A0C9VU02"/>
<keyword evidence="2" id="KW-0378">Hydrolase</keyword>
<accession>A0A0C9VU02</accession>
<feature type="transmembrane region" description="Helical" evidence="1">
    <location>
        <begin position="231"/>
        <end position="252"/>
    </location>
</feature>
<keyword evidence="3" id="KW-1185">Reference proteome</keyword>
<protein>
    <submittedName>
        <fullName evidence="2">Glycoside hydrolase family 79 protein</fullName>
    </submittedName>
</protein>
<reference evidence="2 3" key="1">
    <citation type="submission" date="2014-06" db="EMBL/GenBank/DDBJ databases">
        <title>Evolutionary Origins and Diversification of the Mycorrhizal Mutualists.</title>
        <authorList>
            <consortium name="DOE Joint Genome Institute"/>
            <consortium name="Mycorrhizal Genomics Consortium"/>
            <person name="Kohler A."/>
            <person name="Kuo A."/>
            <person name="Nagy L.G."/>
            <person name="Floudas D."/>
            <person name="Copeland A."/>
            <person name="Barry K.W."/>
            <person name="Cichocki N."/>
            <person name="Veneault-Fourrey C."/>
            <person name="LaButti K."/>
            <person name="Lindquist E.A."/>
            <person name="Lipzen A."/>
            <person name="Lundell T."/>
            <person name="Morin E."/>
            <person name="Murat C."/>
            <person name="Riley R."/>
            <person name="Ohm R."/>
            <person name="Sun H."/>
            <person name="Tunlid A."/>
            <person name="Henrissat B."/>
            <person name="Grigoriev I.V."/>
            <person name="Hibbett D.S."/>
            <person name="Martin F."/>
        </authorList>
    </citation>
    <scope>NUCLEOTIDE SEQUENCE [LARGE SCALE GENOMIC DNA]</scope>
    <source>
        <strain evidence="2 3">SS14</strain>
    </source>
</reference>
<keyword evidence="1" id="KW-1133">Transmembrane helix</keyword>
<evidence type="ECO:0000256" key="1">
    <source>
        <dbReference type="SAM" id="Phobius"/>
    </source>
</evidence>
<dbReference type="HOGENOM" id="CLU_1099095_0_0_1"/>
<sequence>MQMAYYNFSRDLIHIGGQNTFYNPFVPPGALLRKGALWSVLPPYYAALIVNELIGYSNLSQVVDLFPNNGNERTPGYAVYENGQPVRAVFLNYVTDPSGANDYTVQIAIDADKVPLYYANQTFGPMLESNGIVQGIQDTKTIDCGSSNNLCSVTIPAPGAAVVFFTKEALQKSTEGATETTFETTVTSIFLHNTATIDGEVLATSNGRGGKSQQVGSTSEKSSDAIGMKGAISSGVALLCIFLGATILGGNLV</sequence>
<dbReference type="InterPro" id="IPR052974">
    <property type="entry name" value="GH79_Enzymes"/>
</dbReference>
<dbReference type="Proteomes" id="UP000054279">
    <property type="component" value="Unassembled WGS sequence"/>
</dbReference>
<evidence type="ECO:0000313" key="2">
    <source>
        <dbReference type="EMBL" id="KIJ42025.1"/>
    </source>
</evidence>
<proteinExistence type="predicted"/>
<organism evidence="2 3">
    <name type="scientific">Sphaerobolus stellatus (strain SS14)</name>
    <dbReference type="NCBI Taxonomy" id="990650"/>
    <lineage>
        <taxon>Eukaryota</taxon>
        <taxon>Fungi</taxon>
        <taxon>Dikarya</taxon>
        <taxon>Basidiomycota</taxon>
        <taxon>Agaricomycotina</taxon>
        <taxon>Agaricomycetes</taxon>
        <taxon>Phallomycetidae</taxon>
        <taxon>Geastrales</taxon>
        <taxon>Sphaerobolaceae</taxon>
        <taxon>Sphaerobolus</taxon>
    </lineage>
</organism>
<gene>
    <name evidence="2" type="ORF">M422DRAFT_255047</name>
</gene>
<dbReference type="PANTHER" id="PTHR36183">
    <property type="entry name" value="BETA-GLUCURONIDASE"/>
    <property type="match status" value="1"/>
</dbReference>
<evidence type="ECO:0000313" key="3">
    <source>
        <dbReference type="Proteomes" id="UP000054279"/>
    </source>
</evidence>
<keyword evidence="1" id="KW-0812">Transmembrane</keyword>
<dbReference type="GO" id="GO:0016787">
    <property type="term" value="F:hydrolase activity"/>
    <property type="evidence" value="ECO:0007669"/>
    <property type="project" value="UniProtKB-KW"/>
</dbReference>
<name>A0A0C9VU02_SPHS4</name>